<evidence type="ECO:0008006" key="3">
    <source>
        <dbReference type="Google" id="ProtNLM"/>
    </source>
</evidence>
<proteinExistence type="predicted"/>
<reference evidence="1 2" key="1">
    <citation type="journal article" date="2011" name="J. Bacteriol.">
        <title>Genome sequence of the algicidal bacterium Kordia algicida OT-1.</title>
        <authorList>
            <person name="Lee H.S."/>
            <person name="Kang S.G."/>
            <person name="Kwon K.K."/>
            <person name="Lee J.H."/>
            <person name="Kim S.J."/>
        </authorList>
    </citation>
    <scope>NUCLEOTIDE SEQUENCE [LARGE SCALE GENOMIC DNA]</scope>
    <source>
        <strain evidence="1 2">OT-1</strain>
    </source>
</reference>
<comment type="caution">
    <text evidence="1">The sequence shown here is derived from an EMBL/GenBank/DDBJ whole genome shotgun (WGS) entry which is preliminary data.</text>
</comment>
<keyword evidence="2" id="KW-1185">Reference proteome</keyword>
<dbReference type="GO" id="GO:0030246">
    <property type="term" value="F:carbohydrate binding"/>
    <property type="evidence" value="ECO:0007669"/>
    <property type="project" value="InterPro"/>
</dbReference>
<organism evidence="1 2">
    <name type="scientific">Kordia algicida OT-1</name>
    <dbReference type="NCBI Taxonomy" id="391587"/>
    <lineage>
        <taxon>Bacteria</taxon>
        <taxon>Pseudomonadati</taxon>
        <taxon>Bacteroidota</taxon>
        <taxon>Flavobacteriia</taxon>
        <taxon>Flavobacteriales</taxon>
        <taxon>Flavobacteriaceae</taxon>
        <taxon>Kordia</taxon>
    </lineage>
</organism>
<evidence type="ECO:0000313" key="2">
    <source>
        <dbReference type="Proteomes" id="UP000002945"/>
    </source>
</evidence>
<dbReference type="Proteomes" id="UP000002945">
    <property type="component" value="Unassembled WGS sequence"/>
</dbReference>
<dbReference type="OrthoDB" id="9775095at2"/>
<accession>A9DY48</accession>
<protein>
    <recommendedName>
        <fullName evidence="3">TonB-dependent receptor</fullName>
    </recommendedName>
</protein>
<dbReference type="Gene3D" id="2.60.40.1120">
    <property type="entry name" value="Carboxypeptidase-like, regulatory domain"/>
    <property type="match status" value="1"/>
</dbReference>
<dbReference type="AlphaFoldDB" id="A9DY48"/>
<dbReference type="HOGENOM" id="CLU_2734771_0_0_10"/>
<dbReference type="STRING" id="391587.KAOT1_07948"/>
<dbReference type="Pfam" id="PF13620">
    <property type="entry name" value="CarboxypepD_reg"/>
    <property type="match status" value="1"/>
</dbReference>
<dbReference type="EMBL" id="ABIB01000005">
    <property type="protein sequence ID" value="EDP96085.1"/>
    <property type="molecule type" value="Genomic_DNA"/>
</dbReference>
<evidence type="ECO:0000313" key="1">
    <source>
        <dbReference type="EMBL" id="EDP96085.1"/>
    </source>
</evidence>
<name>A9DY48_9FLAO</name>
<gene>
    <name evidence="1" type="ORF">KAOT1_07948</name>
</gene>
<sequence length="71" mass="7991">MLILQKDGNEHKKEEISRADGSFVFTRLTPGGYILQAQMTGFTTEKRQIQLGLNEVLKIDVVLQVSQTRGN</sequence>
<dbReference type="SUPFAM" id="SSF49452">
    <property type="entry name" value="Starch-binding domain-like"/>
    <property type="match status" value="1"/>
</dbReference>
<dbReference type="InterPro" id="IPR013784">
    <property type="entry name" value="Carb-bd-like_fold"/>
</dbReference>